<dbReference type="Pfam" id="PF01471">
    <property type="entry name" value="PG_binding_1"/>
    <property type="match status" value="1"/>
</dbReference>
<dbReference type="RefSeq" id="WP_014651967.1">
    <property type="nucleotide sequence ID" value="NC_017672.3"/>
</dbReference>
<dbReference type="Pfam" id="PF07486">
    <property type="entry name" value="Hydrolase_2"/>
    <property type="match status" value="1"/>
</dbReference>
<dbReference type="SUPFAM" id="SSF47090">
    <property type="entry name" value="PGBD-like"/>
    <property type="match status" value="1"/>
</dbReference>
<evidence type="ECO:0000259" key="2">
    <source>
        <dbReference type="Pfam" id="PF01471"/>
    </source>
</evidence>
<keyword evidence="1" id="KW-0732">Signal</keyword>
<dbReference type="Gene3D" id="1.10.10.2520">
    <property type="entry name" value="Cell wall hydrolase SleB, domain 1"/>
    <property type="match status" value="1"/>
</dbReference>
<feature type="chain" id="PRO_5007667281" evidence="1">
    <location>
        <begin position="27"/>
        <end position="213"/>
    </location>
</feature>
<dbReference type="AlphaFoldDB" id="I0BNG5"/>
<sequence length="213" mass="22991">MKRLTVAAAILAGALGVLGTSETAHALTLKQGSKSAQVLDLQERLASLGYFKVGTTGYYGTVTEAAVKKFQKAYRLPADGIANDATLAKLKKVTKDSGNTLEQMARIIHAEARGETYLGQVAVGAVVMNRVHHSMFPGSIREVIFQDGQFDAVADGQYNLKPNSSAYRAAREALNGSDPTKGSLFYYNPKIATSEWSKARPRVVKIGNHVFTR</sequence>
<dbReference type="Gene3D" id="1.10.101.10">
    <property type="entry name" value="PGBD-like superfamily/PGBD"/>
    <property type="match status" value="1"/>
</dbReference>
<dbReference type="PATRIC" id="fig|997761.3.peg.4973"/>
<evidence type="ECO:0000313" key="6">
    <source>
        <dbReference type="Proteomes" id="UP000007392"/>
    </source>
</evidence>
<dbReference type="InterPro" id="IPR002477">
    <property type="entry name" value="Peptidoglycan-bd-like"/>
</dbReference>
<gene>
    <name evidence="4" type="ORF">B2K_25040</name>
</gene>
<dbReference type="Proteomes" id="UP000007392">
    <property type="component" value="Chromosome"/>
</dbReference>
<feature type="signal peptide" evidence="1">
    <location>
        <begin position="1"/>
        <end position="26"/>
    </location>
</feature>
<dbReference type="EMBL" id="CP003422">
    <property type="protein sequence ID" value="AFH63912.1"/>
    <property type="molecule type" value="Genomic_DNA"/>
</dbReference>
<evidence type="ECO:0000256" key="1">
    <source>
        <dbReference type="SAM" id="SignalP"/>
    </source>
</evidence>
<dbReference type="KEGG" id="pmw:B2K_25040"/>
<reference evidence="5" key="1">
    <citation type="submission" date="2011-07" db="EMBL/GenBank/DDBJ databases">
        <title>Some potential microbial weathering related gene sequences of Bacillus mucilaginosus.</title>
        <authorList>
            <person name="Lian B."/>
            <person name="Xiao B."/>
        </authorList>
    </citation>
    <scope>NUCLEOTIDE SEQUENCE</scope>
    <source>
        <strain evidence="5">K02</strain>
    </source>
</reference>
<dbReference type="InterPro" id="IPR011105">
    <property type="entry name" value="Cell_wall_hydrolase_SleB"/>
</dbReference>
<dbReference type="InterPro" id="IPR036365">
    <property type="entry name" value="PGBD-like_sf"/>
</dbReference>
<evidence type="ECO:0000313" key="4">
    <source>
        <dbReference type="EMBL" id="AFH63912.1"/>
    </source>
</evidence>
<feature type="domain" description="Peptidoglycan binding-like" evidence="2">
    <location>
        <begin position="35"/>
        <end position="90"/>
    </location>
</feature>
<keyword evidence="4" id="KW-0378">Hydrolase</keyword>
<dbReference type="EMBL" id="JN225252">
    <property type="protein sequence ID" value="AFK65446.1"/>
    <property type="molecule type" value="Genomic_DNA"/>
</dbReference>
<protein>
    <submittedName>
        <fullName evidence="4 5">Cell wall hydrolase</fullName>
    </submittedName>
</protein>
<organism evidence="4 6">
    <name type="scientific">Paenibacillus mucilaginosus K02</name>
    <dbReference type="NCBI Taxonomy" id="997761"/>
    <lineage>
        <taxon>Bacteria</taxon>
        <taxon>Bacillati</taxon>
        <taxon>Bacillota</taxon>
        <taxon>Bacilli</taxon>
        <taxon>Bacillales</taxon>
        <taxon>Paenibacillaceae</taxon>
        <taxon>Paenibacillus</taxon>
    </lineage>
</organism>
<dbReference type="GO" id="GO:0016787">
    <property type="term" value="F:hydrolase activity"/>
    <property type="evidence" value="ECO:0007669"/>
    <property type="project" value="UniProtKB-KW"/>
</dbReference>
<proteinExistence type="predicted"/>
<dbReference type="Gene3D" id="6.20.240.60">
    <property type="match status" value="1"/>
</dbReference>
<dbReference type="InterPro" id="IPR036366">
    <property type="entry name" value="PGBDSf"/>
</dbReference>
<dbReference type="InterPro" id="IPR042047">
    <property type="entry name" value="SleB_dom1"/>
</dbReference>
<evidence type="ECO:0000313" key="5">
    <source>
        <dbReference type="EMBL" id="AFK65446.1"/>
    </source>
</evidence>
<feature type="domain" description="Cell wall hydrolase SleB" evidence="3">
    <location>
        <begin position="114"/>
        <end position="211"/>
    </location>
</feature>
<reference evidence="4 6" key="2">
    <citation type="submission" date="2013-06" db="EMBL/GenBank/DDBJ databases">
        <title>Complete genome sequence of Paenibacillus mucilaginosus K02.</title>
        <authorList>
            <person name="Xiao B."/>
            <person name="Sun L."/>
            <person name="Xiao L."/>
            <person name="Lian B."/>
        </authorList>
    </citation>
    <scope>NUCLEOTIDE SEQUENCE [LARGE SCALE GENOMIC DNA]</scope>
    <source>
        <strain evidence="4 6">K02</strain>
    </source>
</reference>
<name>I0BNG5_9BACL</name>
<accession>I0BNG5</accession>
<dbReference type="HOGENOM" id="CLU_053345_0_0_9"/>
<evidence type="ECO:0000259" key="3">
    <source>
        <dbReference type="Pfam" id="PF07486"/>
    </source>
</evidence>